<evidence type="ECO:0000256" key="3">
    <source>
        <dbReference type="ARBA" id="ARBA00022473"/>
    </source>
</evidence>
<dbReference type="InterPro" id="IPR036236">
    <property type="entry name" value="Znf_C2H2_sf"/>
</dbReference>
<protein>
    <submittedName>
        <fullName evidence="12">ZIC4</fullName>
    </submittedName>
</protein>
<dbReference type="InterPro" id="IPR013087">
    <property type="entry name" value="Znf_C2H2_type"/>
</dbReference>
<evidence type="ECO:0000313" key="12">
    <source>
        <dbReference type="EMBL" id="UYV80450.1"/>
    </source>
</evidence>
<dbReference type="Proteomes" id="UP001235939">
    <property type="component" value="Chromosome 19"/>
</dbReference>
<keyword evidence="9" id="KW-0539">Nucleus</keyword>
<feature type="domain" description="C2H2-type" evidence="11">
    <location>
        <begin position="214"/>
        <end position="243"/>
    </location>
</feature>
<evidence type="ECO:0000313" key="13">
    <source>
        <dbReference type="Proteomes" id="UP001235939"/>
    </source>
</evidence>
<keyword evidence="5" id="KW-0677">Repeat</keyword>
<dbReference type="Pfam" id="PF18366">
    <property type="entry name" value="zf_ZIC"/>
    <property type="match status" value="1"/>
</dbReference>
<dbReference type="PANTHER" id="PTHR45718">
    <property type="entry name" value="TRANSCRIPTIONAL ACTIVATOR CUBITUS INTERRUPTUS"/>
    <property type="match status" value="1"/>
</dbReference>
<sequence length="322" mass="35613">MALFPLCSLRCPKLVSQHLLNGEVGPAPAPRLASRAPPPAVSRQSAMTTIMDPHGFCRPRRPTYAEELPYIEPSVPYHQSGGGYGQPAPPYGGPHYFSSGPELFPSDTYGATTYHHHHTSVPPVTAPDPGAFLRYVRPVKQELACRWLEREKACTRTFASMHDIVAHITVDHVGGPECTHHACFWMECPRNGRPFKAKYKLVNHIRVHTGEKPFPCPFPTCGKVFARSENLKIHKRTHTVASPTRLTLSLSVLQWVRGVGTIEVFLIICIEKMASISTPPKVEVTRTGSSTCKGKITTFLNVAYGKLHVYLGRVTLFSGVLE</sequence>
<dbReference type="SMART" id="SM00355">
    <property type="entry name" value="ZnF_C2H2"/>
    <property type="match status" value="2"/>
</dbReference>
<gene>
    <name evidence="12" type="ORF">LAZ67_19000210</name>
</gene>
<keyword evidence="8" id="KW-0238">DNA-binding</keyword>
<organism evidence="12 13">
    <name type="scientific">Cordylochernes scorpioides</name>
    <dbReference type="NCBI Taxonomy" id="51811"/>
    <lineage>
        <taxon>Eukaryota</taxon>
        <taxon>Metazoa</taxon>
        <taxon>Ecdysozoa</taxon>
        <taxon>Arthropoda</taxon>
        <taxon>Chelicerata</taxon>
        <taxon>Arachnida</taxon>
        <taxon>Pseudoscorpiones</taxon>
        <taxon>Cheliferoidea</taxon>
        <taxon>Chernetidae</taxon>
        <taxon>Cordylochernes</taxon>
    </lineage>
</organism>
<evidence type="ECO:0000256" key="2">
    <source>
        <dbReference type="ARBA" id="ARBA00010831"/>
    </source>
</evidence>
<dbReference type="InterPro" id="IPR043359">
    <property type="entry name" value="GLI-like"/>
</dbReference>
<dbReference type="InterPro" id="IPR041643">
    <property type="entry name" value="Znf_ZIC"/>
</dbReference>
<evidence type="ECO:0000256" key="7">
    <source>
        <dbReference type="ARBA" id="ARBA00022833"/>
    </source>
</evidence>
<dbReference type="SUPFAM" id="SSF57667">
    <property type="entry name" value="beta-beta-alpha zinc fingers"/>
    <property type="match status" value="1"/>
</dbReference>
<keyword evidence="6 10" id="KW-0863">Zinc-finger</keyword>
<evidence type="ECO:0000256" key="4">
    <source>
        <dbReference type="ARBA" id="ARBA00022723"/>
    </source>
</evidence>
<evidence type="ECO:0000256" key="1">
    <source>
        <dbReference type="ARBA" id="ARBA00004123"/>
    </source>
</evidence>
<comment type="similarity">
    <text evidence="2">Belongs to the GLI C2H2-type zinc-finger protein family.</text>
</comment>
<evidence type="ECO:0000259" key="11">
    <source>
        <dbReference type="PROSITE" id="PS50157"/>
    </source>
</evidence>
<dbReference type="Pfam" id="PF23561">
    <property type="entry name" value="zf-C2H2_15"/>
    <property type="match status" value="1"/>
</dbReference>
<keyword evidence="13" id="KW-1185">Reference proteome</keyword>
<proteinExistence type="inferred from homology"/>
<dbReference type="Gene3D" id="3.30.160.60">
    <property type="entry name" value="Classic Zinc Finger"/>
    <property type="match status" value="2"/>
</dbReference>
<reference evidence="12 13" key="1">
    <citation type="submission" date="2022-01" db="EMBL/GenBank/DDBJ databases">
        <title>A chromosomal length assembly of Cordylochernes scorpioides.</title>
        <authorList>
            <person name="Zeh D."/>
            <person name="Zeh J."/>
        </authorList>
    </citation>
    <scope>NUCLEOTIDE SEQUENCE [LARGE SCALE GENOMIC DNA]</scope>
    <source>
        <strain evidence="12">IN4F17</strain>
        <tissue evidence="12">Whole Body</tissue>
    </source>
</reference>
<dbReference type="EMBL" id="CP092881">
    <property type="protein sequence ID" value="UYV80450.1"/>
    <property type="molecule type" value="Genomic_DNA"/>
</dbReference>
<name>A0ABY6LL60_9ARAC</name>
<keyword evidence="7" id="KW-0862">Zinc</keyword>
<dbReference type="InterPro" id="IPR056436">
    <property type="entry name" value="Znf-C2H2_ZIC1-5/GLI1-3-like"/>
</dbReference>
<dbReference type="PROSITE" id="PS50157">
    <property type="entry name" value="ZINC_FINGER_C2H2_2"/>
    <property type="match status" value="2"/>
</dbReference>
<comment type="subcellular location">
    <subcellularLocation>
        <location evidence="1">Nucleus</location>
    </subcellularLocation>
</comment>
<feature type="domain" description="C2H2-type" evidence="11">
    <location>
        <begin position="186"/>
        <end position="213"/>
    </location>
</feature>
<evidence type="ECO:0000256" key="10">
    <source>
        <dbReference type="PROSITE-ProRule" id="PRU00042"/>
    </source>
</evidence>
<evidence type="ECO:0000256" key="6">
    <source>
        <dbReference type="ARBA" id="ARBA00022771"/>
    </source>
</evidence>
<evidence type="ECO:0000256" key="5">
    <source>
        <dbReference type="ARBA" id="ARBA00022737"/>
    </source>
</evidence>
<dbReference type="Pfam" id="PF00096">
    <property type="entry name" value="zf-C2H2"/>
    <property type="match status" value="1"/>
</dbReference>
<evidence type="ECO:0000256" key="8">
    <source>
        <dbReference type="ARBA" id="ARBA00023125"/>
    </source>
</evidence>
<keyword evidence="4" id="KW-0479">Metal-binding</keyword>
<evidence type="ECO:0000256" key="9">
    <source>
        <dbReference type="ARBA" id="ARBA00023242"/>
    </source>
</evidence>
<dbReference type="PROSITE" id="PS00028">
    <property type="entry name" value="ZINC_FINGER_C2H2_1"/>
    <property type="match status" value="1"/>
</dbReference>
<dbReference type="PANTHER" id="PTHR45718:SF4">
    <property type="entry name" value="TRANSCRIPTIONAL ACTIVATOR CUBITUS INTERRUPTUS"/>
    <property type="match status" value="1"/>
</dbReference>
<accession>A0ABY6LL60</accession>
<keyword evidence="3" id="KW-0217">Developmental protein</keyword>